<sequence length="43" mass="4960">MMSNAHCCYLANLFHVFLLCSPYVDILFSYPCMSLSLNLYTYG</sequence>
<dbReference type="EMBL" id="GBRH01195381">
    <property type="protein sequence ID" value="JAE02515.1"/>
    <property type="molecule type" value="Transcribed_RNA"/>
</dbReference>
<evidence type="ECO:0000313" key="1">
    <source>
        <dbReference type="EMBL" id="JAE02515.1"/>
    </source>
</evidence>
<reference evidence="1" key="1">
    <citation type="submission" date="2014-09" db="EMBL/GenBank/DDBJ databases">
        <authorList>
            <person name="Magalhaes I.L.F."/>
            <person name="Oliveira U."/>
            <person name="Santos F.R."/>
            <person name="Vidigal T.H.D.A."/>
            <person name="Brescovit A.D."/>
            <person name="Santos A.J."/>
        </authorList>
    </citation>
    <scope>NUCLEOTIDE SEQUENCE</scope>
    <source>
        <tissue evidence="1">Shoot tissue taken approximately 20 cm above the soil surface</tissue>
    </source>
</reference>
<organism evidence="1">
    <name type="scientific">Arundo donax</name>
    <name type="common">Giant reed</name>
    <name type="synonym">Donax arundinaceus</name>
    <dbReference type="NCBI Taxonomy" id="35708"/>
    <lineage>
        <taxon>Eukaryota</taxon>
        <taxon>Viridiplantae</taxon>
        <taxon>Streptophyta</taxon>
        <taxon>Embryophyta</taxon>
        <taxon>Tracheophyta</taxon>
        <taxon>Spermatophyta</taxon>
        <taxon>Magnoliopsida</taxon>
        <taxon>Liliopsida</taxon>
        <taxon>Poales</taxon>
        <taxon>Poaceae</taxon>
        <taxon>PACMAD clade</taxon>
        <taxon>Arundinoideae</taxon>
        <taxon>Arundineae</taxon>
        <taxon>Arundo</taxon>
    </lineage>
</organism>
<accession>A0A0A9EP48</accession>
<proteinExistence type="predicted"/>
<name>A0A0A9EP48_ARUDO</name>
<dbReference type="AlphaFoldDB" id="A0A0A9EP48"/>
<protein>
    <submittedName>
        <fullName evidence="1">Uncharacterized protein</fullName>
    </submittedName>
</protein>
<reference evidence="1" key="2">
    <citation type="journal article" date="2015" name="Data Brief">
        <title>Shoot transcriptome of the giant reed, Arundo donax.</title>
        <authorList>
            <person name="Barrero R.A."/>
            <person name="Guerrero F.D."/>
            <person name="Moolhuijzen P."/>
            <person name="Goolsby J.A."/>
            <person name="Tidwell J."/>
            <person name="Bellgard S.E."/>
            <person name="Bellgard M.I."/>
        </authorList>
    </citation>
    <scope>NUCLEOTIDE SEQUENCE</scope>
    <source>
        <tissue evidence="1">Shoot tissue taken approximately 20 cm above the soil surface</tissue>
    </source>
</reference>